<evidence type="ECO:0000259" key="10">
    <source>
        <dbReference type="PROSITE" id="PS50109"/>
    </source>
</evidence>
<dbReference type="PROSITE" id="PS50112">
    <property type="entry name" value="PAS"/>
    <property type="match status" value="1"/>
</dbReference>
<keyword evidence="9" id="KW-1133">Transmembrane helix</keyword>
<dbReference type="SMART" id="SM00387">
    <property type="entry name" value="HATPase_c"/>
    <property type="match status" value="1"/>
</dbReference>
<dbReference type="InterPro" id="IPR005467">
    <property type="entry name" value="His_kinase_dom"/>
</dbReference>
<dbReference type="PRINTS" id="PR00344">
    <property type="entry name" value="BCTRLSENSOR"/>
</dbReference>
<dbReference type="InterPro" id="IPR036890">
    <property type="entry name" value="HATPase_C_sf"/>
</dbReference>
<dbReference type="InterPro" id="IPR000014">
    <property type="entry name" value="PAS"/>
</dbReference>
<evidence type="ECO:0000256" key="3">
    <source>
        <dbReference type="ARBA" id="ARBA00012438"/>
    </source>
</evidence>
<dbReference type="InterPro" id="IPR004358">
    <property type="entry name" value="Sig_transdc_His_kin-like_C"/>
</dbReference>
<evidence type="ECO:0000313" key="13">
    <source>
        <dbReference type="Proteomes" id="UP000198862"/>
    </source>
</evidence>
<keyword evidence="4" id="KW-0808">Transferase</keyword>
<feature type="domain" description="PAS" evidence="11">
    <location>
        <begin position="95"/>
        <end position="137"/>
    </location>
</feature>
<dbReference type="PANTHER" id="PTHR42878">
    <property type="entry name" value="TWO-COMPONENT HISTIDINE KINASE"/>
    <property type="match status" value="1"/>
</dbReference>
<dbReference type="EC" id="2.7.13.3" evidence="3"/>
<name>A0A1I1JRV3_9GAMM</name>
<evidence type="ECO:0000256" key="4">
    <source>
        <dbReference type="ARBA" id="ARBA00022679"/>
    </source>
</evidence>
<dbReference type="GO" id="GO:0005524">
    <property type="term" value="F:ATP binding"/>
    <property type="evidence" value="ECO:0007669"/>
    <property type="project" value="UniProtKB-KW"/>
</dbReference>
<comment type="subcellular location">
    <subcellularLocation>
        <location evidence="2">Membrane</location>
    </subcellularLocation>
</comment>
<keyword evidence="5" id="KW-0547">Nucleotide-binding</keyword>
<dbReference type="InterPro" id="IPR050351">
    <property type="entry name" value="BphY/WalK/GraS-like"/>
</dbReference>
<dbReference type="PANTHER" id="PTHR42878:SF7">
    <property type="entry name" value="SENSOR HISTIDINE KINASE GLRK"/>
    <property type="match status" value="1"/>
</dbReference>
<dbReference type="Proteomes" id="UP000198862">
    <property type="component" value="Unassembled WGS sequence"/>
</dbReference>
<dbReference type="Gene3D" id="3.30.565.10">
    <property type="entry name" value="Histidine kinase-like ATPase, C-terminal domain"/>
    <property type="match status" value="1"/>
</dbReference>
<dbReference type="Pfam" id="PF02518">
    <property type="entry name" value="HATPase_c"/>
    <property type="match status" value="1"/>
</dbReference>
<dbReference type="EMBL" id="FOLO01000010">
    <property type="protein sequence ID" value="SFC48080.1"/>
    <property type="molecule type" value="Genomic_DNA"/>
</dbReference>
<dbReference type="GO" id="GO:0000156">
    <property type="term" value="F:phosphorelay response regulator activity"/>
    <property type="evidence" value="ECO:0007669"/>
    <property type="project" value="TreeGrafter"/>
</dbReference>
<keyword evidence="6 12" id="KW-0418">Kinase</keyword>
<keyword evidence="13" id="KW-1185">Reference proteome</keyword>
<evidence type="ECO:0000256" key="2">
    <source>
        <dbReference type="ARBA" id="ARBA00004370"/>
    </source>
</evidence>
<organism evidence="12 13">
    <name type="scientific">Pseudoalteromonas denitrificans DSM 6059</name>
    <dbReference type="NCBI Taxonomy" id="1123010"/>
    <lineage>
        <taxon>Bacteria</taxon>
        <taxon>Pseudomonadati</taxon>
        <taxon>Pseudomonadota</taxon>
        <taxon>Gammaproteobacteria</taxon>
        <taxon>Alteromonadales</taxon>
        <taxon>Pseudoalteromonadaceae</taxon>
        <taxon>Pseudoalteromonas</taxon>
    </lineage>
</organism>
<dbReference type="GO" id="GO:0007234">
    <property type="term" value="P:osmosensory signaling via phosphorelay pathway"/>
    <property type="evidence" value="ECO:0007669"/>
    <property type="project" value="TreeGrafter"/>
</dbReference>
<dbReference type="InterPro" id="IPR003594">
    <property type="entry name" value="HATPase_dom"/>
</dbReference>
<dbReference type="Gene3D" id="3.30.450.20">
    <property type="entry name" value="PAS domain"/>
    <property type="match status" value="1"/>
</dbReference>
<sequence>MSKLSLFSVLLLLSGYCWQQYGISAVFLVICILMFSSAYLLYKQLARQHQTTSNIIRALANGDVSLGLPLHHPLRSQFDQVRDQMKSSRFSEQKQIQFLQALLLHLEHAILVIDDTGEIIQSNPASERLLGKLPKNIKQHTQLETLINDMQNQKKSTLDWYYGEQSDVLSVHLSQAHIQDKQLKIISIQSIYNALQAKEQQAYKRLTKVLTHEIANSITPMASLANTSLDLMPKNLTFNDEEDKHDLSFALQTLANRSQHLSDFIASFKQISNLASPQLTSVNLAHIIEQVITLFKQQATQNKVNISFCSTQNTLMMIDVSQIEQVLINLIKNSFEAIEKKETKKITLKLKQNHLNQVLLDITDSGDGINEHASNMIFVPFFTTKQQGSGIGLSLAHHIMVQHGGDLAYIDKPDVGACFRLTFN</sequence>
<evidence type="ECO:0000313" key="12">
    <source>
        <dbReference type="EMBL" id="SFC48080.1"/>
    </source>
</evidence>
<feature type="domain" description="Histidine kinase" evidence="10">
    <location>
        <begin position="209"/>
        <end position="424"/>
    </location>
</feature>
<evidence type="ECO:0000256" key="1">
    <source>
        <dbReference type="ARBA" id="ARBA00000085"/>
    </source>
</evidence>
<keyword evidence="8" id="KW-0902">Two-component regulatory system</keyword>
<evidence type="ECO:0000256" key="8">
    <source>
        <dbReference type="ARBA" id="ARBA00023012"/>
    </source>
</evidence>
<feature type="transmembrane region" description="Helical" evidence="9">
    <location>
        <begin position="25"/>
        <end position="42"/>
    </location>
</feature>
<keyword evidence="9" id="KW-0472">Membrane</keyword>
<evidence type="ECO:0000256" key="6">
    <source>
        <dbReference type="ARBA" id="ARBA00022777"/>
    </source>
</evidence>
<protein>
    <recommendedName>
        <fullName evidence="3">histidine kinase</fullName>
        <ecNumber evidence="3">2.7.13.3</ecNumber>
    </recommendedName>
</protein>
<evidence type="ECO:0000256" key="5">
    <source>
        <dbReference type="ARBA" id="ARBA00022741"/>
    </source>
</evidence>
<dbReference type="GO" id="GO:0030295">
    <property type="term" value="F:protein kinase activator activity"/>
    <property type="evidence" value="ECO:0007669"/>
    <property type="project" value="TreeGrafter"/>
</dbReference>
<evidence type="ECO:0000259" key="11">
    <source>
        <dbReference type="PROSITE" id="PS50112"/>
    </source>
</evidence>
<dbReference type="STRING" id="1123010.SAMN02745724_01760"/>
<dbReference type="SUPFAM" id="SSF55874">
    <property type="entry name" value="ATPase domain of HSP90 chaperone/DNA topoisomerase II/histidine kinase"/>
    <property type="match status" value="1"/>
</dbReference>
<proteinExistence type="predicted"/>
<evidence type="ECO:0000256" key="7">
    <source>
        <dbReference type="ARBA" id="ARBA00022840"/>
    </source>
</evidence>
<dbReference type="GO" id="GO:0016020">
    <property type="term" value="C:membrane"/>
    <property type="evidence" value="ECO:0007669"/>
    <property type="project" value="UniProtKB-SubCell"/>
</dbReference>
<evidence type="ECO:0000256" key="9">
    <source>
        <dbReference type="SAM" id="Phobius"/>
    </source>
</evidence>
<accession>A0A1I1JRV3</accession>
<dbReference type="AlphaFoldDB" id="A0A1I1JRV3"/>
<keyword evidence="9" id="KW-0812">Transmembrane</keyword>
<keyword evidence="7" id="KW-0067">ATP-binding</keyword>
<dbReference type="GO" id="GO:0004673">
    <property type="term" value="F:protein histidine kinase activity"/>
    <property type="evidence" value="ECO:0007669"/>
    <property type="project" value="UniProtKB-EC"/>
</dbReference>
<gene>
    <name evidence="12" type="ORF">SAMN02745724_01760</name>
</gene>
<dbReference type="PROSITE" id="PS50109">
    <property type="entry name" value="HIS_KIN"/>
    <property type="match status" value="1"/>
</dbReference>
<reference evidence="12 13" key="1">
    <citation type="submission" date="2016-10" db="EMBL/GenBank/DDBJ databases">
        <authorList>
            <person name="de Groot N.N."/>
        </authorList>
    </citation>
    <scope>NUCLEOTIDE SEQUENCE [LARGE SCALE GENOMIC DNA]</scope>
    <source>
        <strain evidence="12 13">DSM 6059</strain>
    </source>
</reference>
<comment type="catalytic activity">
    <reaction evidence="1">
        <text>ATP + protein L-histidine = ADP + protein N-phospho-L-histidine.</text>
        <dbReference type="EC" id="2.7.13.3"/>
    </reaction>
</comment>